<protein>
    <recommendedName>
        <fullName evidence="1">Rhodanese domain-containing protein</fullName>
    </recommendedName>
</protein>
<feature type="non-terminal residue" evidence="2">
    <location>
        <position position="181"/>
    </location>
</feature>
<feature type="non-terminal residue" evidence="2">
    <location>
        <position position="1"/>
    </location>
</feature>
<dbReference type="Proteomes" id="UP001057375">
    <property type="component" value="Unassembled WGS sequence"/>
</dbReference>
<dbReference type="InterPro" id="IPR001307">
    <property type="entry name" value="Thiosulphate_STrfase_CS"/>
</dbReference>
<proteinExistence type="predicted"/>
<dbReference type="PROSITE" id="PS50206">
    <property type="entry name" value="RHODANESE_3"/>
    <property type="match status" value="2"/>
</dbReference>
<keyword evidence="3" id="KW-1185">Reference proteome</keyword>
<gene>
    <name evidence="2" type="ORF">ADUPG1_001750</name>
</gene>
<evidence type="ECO:0000259" key="1">
    <source>
        <dbReference type="PROSITE" id="PS50206"/>
    </source>
</evidence>
<dbReference type="Gene3D" id="3.40.250.10">
    <property type="entry name" value="Rhodanese-like domain"/>
    <property type="match status" value="2"/>
</dbReference>
<dbReference type="PANTHER" id="PTHR44086">
    <property type="entry name" value="THIOSULFATE SULFURTRANSFERASE RDL2, MITOCHONDRIAL-RELATED"/>
    <property type="match status" value="1"/>
</dbReference>
<feature type="domain" description="Rhodanese" evidence="1">
    <location>
        <begin position="143"/>
        <end position="172"/>
    </location>
</feature>
<feature type="domain" description="Rhodanese" evidence="1">
    <location>
        <begin position="1"/>
        <end position="64"/>
    </location>
</feature>
<dbReference type="InterPro" id="IPR001763">
    <property type="entry name" value="Rhodanese-like_dom"/>
</dbReference>
<dbReference type="PROSITE" id="PS00683">
    <property type="entry name" value="RHODANESE_2"/>
    <property type="match status" value="1"/>
</dbReference>
<evidence type="ECO:0000313" key="2">
    <source>
        <dbReference type="EMBL" id="GKT30917.1"/>
    </source>
</evidence>
<dbReference type="PANTHER" id="PTHR44086:SF10">
    <property type="entry name" value="THIOSULFATE SULFURTRANSFERASE_RHODANESE-LIKE DOMAIN-CONTAINING PROTEIN 3"/>
    <property type="match status" value="1"/>
</dbReference>
<dbReference type="EMBL" id="BQXS01001661">
    <property type="protein sequence ID" value="GKT30917.1"/>
    <property type="molecule type" value="Genomic_DNA"/>
</dbReference>
<reference evidence="2" key="1">
    <citation type="submission" date="2022-03" db="EMBL/GenBank/DDBJ databases">
        <title>Draft genome sequence of Aduncisulcus paluster, a free-living microaerophilic Fornicata.</title>
        <authorList>
            <person name="Yuyama I."/>
            <person name="Kume K."/>
            <person name="Tamura T."/>
            <person name="Inagaki Y."/>
            <person name="Hashimoto T."/>
        </authorList>
    </citation>
    <scope>NUCLEOTIDE SEQUENCE</scope>
    <source>
        <strain evidence="2">NY0171</strain>
    </source>
</reference>
<sequence>SGRTIELNYKDLGFDKDDEIILYCKSSFRAAQTAVLLEEAGYSNVKVYDGAWLEWSSQGMPSEEKTPEVVPTFTGCASQPEVQETSMEVTSDAPDQTADESTAVDTDAAVEVSLEDTVKSYFANMPDHIYKINQAEFIGKVEAGEEMTILDIRSAEDYAKGHVQGAVNAPWGGTAISDILV</sequence>
<dbReference type="CDD" id="cd00158">
    <property type="entry name" value="RHOD"/>
    <property type="match status" value="1"/>
</dbReference>
<name>A0ABQ5KEH7_9EUKA</name>
<comment type="caution">
    <text evidence="2">The sequence shown here is derived from an EMBL/GenBank/DDBJ whole genome shotgun (WGS) entry which is preliminary data.</text>
</comment>
<dbReference type="Pfam" id="PF00581">
    <property type="entry name" value="Rhodanese"/>
    <property type="match status" value="2"/>
</dbReference>
<accession>A0ABQ5KEH7</accession>
<dbReference type="InterPro" id="IPR036873">
    <property type="entry name" value="Rhodanese-like_dom_sf"/>
</dbReference>
<evidence type="ECO:0000313" key="3">
    <source>
        <dbReference type="Proteomes" id="UP001057375"/>
    </source>
</evidence>
<organism evidence="2 3">
    <name type="scientific">Aduncisulcus paluster</name>
    <dbReference type="NCBI Taxonomy" id="2918883"/>
    <lineage>
        <taxon>Eukaryota</taxon>
        <taxon>Metamonada</taxon>
        <taxon>Carpediemonas-like organisms</taxon>
        <taxon>Aduncisulcus</taxon>
    </lineage>
</organism>
<dbReference type="SUPFAM" id="SSF52821">
    <property type="entry name" value="Rhodanese/Cell cycle control phosphatase"/>
    <property type="match status" value="2"/>
</dbReference>